<name>A0A6B0UFP2_IXORI</name>
<evidence type="ECO:0000313" key="2">
    <source>
        <dbReference type="EMBL" id="MXU88584.1"/>
    </source>
</evidence>
<evidence type="ECO:0000256" key="1">
    <source>
        <dbReference type="SAM" id="SignalP"/>
    </source>
</evidence>
<reference evidence="2" key="1">
    <citation type="submission" date="2019-12" db="EMBL/GenBank/DDBJ databases">
        <title>An insight into the sialome of adult female Ixodes ricinus ticks feeding for 6 days.</title>
        <authorList>
            <person name="Perner J."/>
            <person name="Ribeiro J.M.C."/>
        </authorList>
    </citation>
    <scope>NUCLEOTIDE SEQUENCE</scope>
    <source>
        <strain evidence="2">Semi-engorged</strain>
        <tissue evidence="2">Salivary glands</tissue>
    </source>
</reference>
<dbReference type="EMBL" id="GIFC01006501">
    <property type="protein sequence ID" value="MXU88584.1"/>
    <property type="molecule type" value="Transcribed_RNA"/>
</dbReference>
<feature type="chain" id="PRO_5025570367" evidence="1">
    <location>
        <begin position="27"/>
        <end position="102"/>
    </location>
</feature>
<accession>A0A6B0UFP2</accession>
<keyword evidence="1" id="KW-0732">Signal</keyword>
<protein>
    <submittedName>
        <fullName evidence="2">Putative secreted protein</fullName>
    </submittedName>
</protein>
<sequence length="102" mass="12377">MRRRRHKFILLVYLLHYLSLFRTCTACRCCPRCIITGNTRYFCYVVFAYLRVLFDFARKSQVRPVDCVHTSCNFDSYFFVILLMSRFALKRTQKSQMYHSSF</sequence>
<proteinExistence type="predicted"/>
<organism evidence="2">
    <name type="scientific">Ixodes ricinus</name>
    <name type="common">Common tick</name>
    <name type="synonym">Acarus ricinus</name>
    <dbReference type="NCBI Taxonomy" id="34613"/>
    <lineage>
        <taxon>Eukaryota</taxon>
        <taxon>Metazoa</taxon>
        <taxon>Ecdysozoa</taxon>
        <taxon>Arthropoda</taxon>
        <taxon>Chelicerata</taxon>
        <taxon>Arachnida</taxon>
        <taxon>Acari</taxon>
        <taxon>Parasitiformes</taxon>
        <taxon>Ixodida</taxon>
        <taxon>Ixodoidea</taxon>
        <taxon>Ixodidae</taxon>
        <taxon>Ixodinae</taxon>
        <taxon>Ixodes</taxon>
    </lineage>
</organism>
<dbReference type="AlphaFoldDB" id="A0A6B0UFP2"/>
<feature type="signal peptide" evidence="1">
    <location>
        <begin position="1"/>
        <end position="26"/>
    </location>
</feature>